<proteinExistence type="inferred from homology"/>
<name>A0AAD5LED2_9CRUS</name>
<dbReference type="PROSITE" id="PS50896">
    <property type="entry name" value="LISH"/>
    <property type="match status" value="1"/>
</dbReference>
<dbReference type="PROSITE" id="PS50188">
    <property type="entry name" value="B302_SPRY"/>
    <property type="match status" value="1"/>
</dbReference>
<feature type="domain" description="CTLH" evidence="3">
    <location>
        <begin position="269"/>
        <end position="326"/>
    </location>
</feature>
<dbReference type="InterPro" id="IPR006595">
    <property type="entry name" value="CTLH_C"/>
</dbReference>
<dbReference type="InterPro" id="IPR006594">
    <property type="entry name" value="LisH"/>
</dbReference>
<dbReference type="SMART" id="SM00668">
    <property type="entry name" value="CTLH"/>
    <property type="match status" value="1"/>
</dbReference>
<dbReference type="EMBL" id="WJBH02000003">
    <property type="protein sequence ID" value="KAI9561190.1"/>
    <property type="molecule type" value="Genomic_DNA"/>
</dbReference>
<dbReference type="PANTHER" id="PTHR12864">
    <property type="entry name" value="RAN BINDING PROTEIN 9-RELATED"/>
    <property type="match status" value="1"/>
</dbReference>
<dbReference type="SMART" id="SM00449">
    <property type="entry name" value="SPRY"/>
    <property type="match status" value="1"/>
</dbReference>
<dbReference type="Pfam" id="PF10607">
    <property type="entry name" value="CTLH"/>
    <property type="match status" value="1"/>
</dbReference>
<evidence type="ECO:0000313" key="5">
    <source>
        <dbReference type="Proteomes" id="UP000820818"/>
    </source>
</evidence>
<dbReference type="InterPro" id="IPR043136">
    <property type="entry name" value="B30.2/SPRY_sf"/>
</dbReference>
<dbReference type="SUPFAM" id="SSF49899">
    <property type="entry name" value="Concanavalin A-like lectins/glucanases"/>
    <property type="match status" value="1"/>
</dbReference>
<dbReference type="InterPro" id="IPR001870">
    <property type="entry name" value="B30.2/SPRY"/>
</dbReference>
<dbReference type="Proteomes" id="UP000820818">
    <property type="component" value="Linkage Group LG3"/>
</dbReference>
<evidence type="ECO:0000259" key="2">
    <source>
        <dbReference type="PROSITE" id="PS50188"/>
    </source>
</evidence>
<dbReference type="InterPro" id="IPR003877">
    <property type="entry name" value="SPRY_dom"/>
</dbReference>
<feature type="domain" description="B30.2/SPRY" evidence="2">
    <location>
        <begin position="1"/>
        <end position="199"/>
    </location>
</feature>
<protein>
    <submittedName>
        <fullName evidence="4">Uncharacterized protein</fullName>
    </submittedName>
</protein>
<evidence type="ECO:0000313" key="4">
    <source>
        <dbReference type="EMBL" id="KAI9561190.1"/>
    </source>
</evidence>
<comment type="caution">
    <text evidence="4">The sequence shown here is derived from an EMBL/GenBank/DDBJ whole genome shotgun (WGS) entry which is preliminary data.</text>
</comment>
<dbReference type="InterPro" id="IPR050618">
    <property type="entry name" value="Ubq-SigPath_Reg"/>
</dbReference>
<dbReference type="PROSITE" id="PS50897">
    <property type="entry name" value="CTLH"/>
    <property type="match status" value="1"/>
</dbReference>
<dbReference type="Gene3D" id="2.60.120.920">
    <property type="match status" value="1"/>
</dbReference>
<dbReference type="Pfam" id="PF00622">
    <property type="entry name" value="SPRY"/>
    <property type="match status" value="1"/>
</dbReference>
<evidence type="ECO:0000259" key="3">
    <source>
        <dbReference type="PROSITE" id="PS50897"/>
    </source>
</evidence>
<reference evidence="4 5" key="1">
    <citation type="submission" date="2022-05" db="EMBL/GenBank/DDBJ databases">
        <title>A multi-omics perspective on studying reproductive biology in Daphnia sinensis.</title>
        <authorList>
            <person name="Jia J."/>
        </authorList>
    </citation>
    <scope>NUCLEOTIDE SEQUENCE [LARGE SCALE GENOMIC DNA]</scope>
    <source>
        <strain evidence="4 5">WSL</strain>
    </source>
</reference>
<sequence length="522" mass="57540">MAVTSMERYLQVLYSTVDAKKTPLPSSWSCTDKNNFIKLSHMHLRAHYKGYSRSVKDTSCVRSDHPIPLACGLYYFEVKVIDKGIKGSIAIGIGTKKMNLSILPGMQKNSFGYLGNSGGKFWGSEVGKAYGPPFTTNDTIGCGVNLVDRQIFYTKNGKNLGEAFSGSLFDVSPVLALYPTVGLQTKGEVVEANFGQSRFLYNIEKDINELKKNVSSSIIDFPIPYEHSRLPAVFHSLVSSYLMHQGYYSTAESLARSTGEELGEDEVPSIKSRQRIQDLISSGRLEEAIDTTLACYPTLLDSHPNLFFLLKVHHFVELVGTLNNSSLSAVSLEAASASLFVLQDEAENDVEMKETPSRDSHMDTTMESAENDHHEMEIDGPGPSCAIASQGKVSRTRRHVTDEGLNRRVAMKIIQLGKELVIQKSTLEKQYGVNDTNNDILAKAFSLISHTDRPLEGPLSELFDPTQREMVGDALNSAILEANQLPKKSTLHLIIAYARELLLLMAQNGIGASAFANINQPF</sequence>
<comment type="similarity">
    <text evidence="1">Belongs to the RANBP9/10 family.</text>
</comment>
<dbReference type="SMART" id="SM00667">
    <property type="entry name" value="LisH"/>
    <property type="match status" value="1"/>
</dbReference>
<dbReference type="AlphaFoldDB" id="A0AAD5LED2"/>
<organism evidence="4 5">
    <name type="scientific">Daphnia sinensis</name>
    <dbReference type="NCBI Taxonomy" id="1820382"/>
    <lineage>
        <taxon>Eukaryota</taxon>
        <taxon>Metazoa</taxon>
        <taxon>Ecdysozoa</taxon>
        <taxon>Arthropoda</taxon>
        <taxon>Crustacea</taxon>
        <taxon>Branchiopoda</taxon>
        <taxon>Diplostraca</taxon>
        <taxon>Cladocera</taxon>
        <taxon>Anomopoda</taxon>
        <taxon>Daphniidae</taxon>
        <taxon>Daphnia</taxon>
        <taxon>Daphnia similis group</taxon>
    </lineage>
</organism>
<keyword evidence="5" id="KW-1185">Reference proteome</keyword>
<accession>A0AAD5LED2</accession>
<gene>
    <name evidence="4" type="ORF">GHT06_012146</name>
</gene>
<dbReference type="InterPro" id="IPR013320">
    <property type="entry name" value="ConA-like_dom_sf"/>
</dbReference>
<evidence type="ECO:0000256" key="1">
    <source>
        <dbReference type="ARBA" id="ARBA00006535"/>
    </source>
</evidence>
<dbReference type="InterPro" id="IPR024964">
    <property type="entry name" value="CTLH/CRA"/>
</dbReference>